<keyword evidence="3" id="KW-1185">Reference proteome</keyword>
<gene>
    <name evidence="2" type="ORF">NLI96_g2535</name>
</gene>
<dbReference type="AlphaFoldDB" id="A0AAD5YGH3"/>
<proteinExistence type="predicted"/>
<evidence type="ECO:0000313" key="2">
    <source>
        <dbReference type="EMBL" id="KAJ3488878.1"/>
    </source>
</evidence>
<dbReference type="EMBL" id="JANAWD010000057">
    <property type="protein sequence ID" value="KAJ3488878.1"/>
    <property type="molecule type" value="Genomic_DNA"/>
</dbReference>
<organism evidence="2 3">
    <name type="scientific">Meripilus lineatus</name>
    <dbReference type="NCBI Taxonomy" id="2056292"/>
    <lineage>
        <taxon>Eukaryota</taxon>
        <taxon>Fungi</taxon>
        <taxon>Dikarya</taxon>
        <taxon>Basidiomycota</taxon>
        <taxon>Agaricomycotina</taxon>
        <taxon>Agaricomycetes</taxon>
        <taxon>Polyporales</taxon>
        <taxon>Meripilaceae</taxon>
        <taxon>Meripilus</taxon>
    </lineage>
</organism>
<accession>A0AAD5YGH3</accession>
<feature type="region of interest" description="Disordered" evidence="1">
    <location>
        <begin position="1"/>
        <end position="80"/>
    </location>
</feature>
<name>A0AAD5YGH3_9APHY</name>
<feature type="compositionally biased region" description="Basic and acidic residues" evidence="1">
    <location>
        <begin position="59"/>
        <end position="71"/>
    </location>
</feature>
<evidence type="ECO:0000313" key="3">
    <source>
        <dbReference type="Proteomes" id="UP001212997"/>
    </source>
</evidence>
<evidence type="ECO:0000256" key="1">
    <source>
        <dbReference type="SAM" id="MobiDB-lite"/>
    </source>
</evidence>
<comment type="caution">
    <text evidence="2">The sequence shown here is derived from an EMBL/GenBank/DDBJ whole genome shotgun (WGS) entry which is preliminary data.</text>
</comment>
<reference evidence="2" key="1">
    <citation type="submission" date="2022-07" db="EMBL/GenBank/DDBJ databases">
        <title>Genome Sequence of Physisporinus lineatus.</title>
        <authorList>
            <person name="Buettner E."/>
        </authorList>
    </citation>
    <scope>NUCLEOTIDE SEQUENCE</scope>
    <source>
        <strain evidence="2">VT162</strain>
    </source>
</reference>
<protein>
    <submittedName>
        <fullName evidence="2">Uncharacterized protein</fullName>
    </submittedName>
</protein>
<dbReference type="Proteomes" id="UP001212997">
    <property type="component" value="Unassembled WGS sequence"/>
</dbReference>
<sequence length="255" mass="28614">MTAGGSEEEAQPGIVTANEVGATATKRKLSTSAPTPEQTKKSKTEESESVPDQESTQSKVEEVKETIKDVSEQATTGTPQESSPYPLVFYLWAEAIMSLLESPDDHGFLVFKSKIDSVWTHALTLTEEEKEEYMWEQRCYIGKYPMEQDDDAEETPESQKLLAIWNDVRYPGGWWYEVTLEKRKPEIGRPALKVTAWDLDYDVFKGEAKESGEAKDGEGEGIQKDIWWIVDIAVPSAECDKGVKSIAEHVWTGEP</sequence>
<feature type="compositionally biased region" description="Acidic residues" evidence="1">
    <location>
        <begin position="1"/>
        <end position="10"/>
    </location>
</feature>